<feature type="transmembrane region" description="Helical" evidence="5">
    <location>
        <begin position="396"/>
        <end position="420"/>
    </location>
</feature>
<feature type="transmembrane region" description="Helical" evidence="5">
    <location>
        <begin position="167"/>
        <end position="186"/>
    </location>
</feature>
<evidence type="ECO:0000256" key="3">
    <source>
        <dbReference type="ARBA" id="ARBA00022989"/>
    </source>
</evidence>
<feature type="transmembrane region" description="Helical" evidence="5">
    <location>
        <begin position="198"/>
        <end position="217"/>
    </location>
</feature>
<keyword evidence="3 5" id="KW-1133">Transmembrane helix</keyword>
<comment type="caution">
    <text evidence="7">The sequence shown here is derived from an EMBL/GenBank/DDBJ whole genome shotgun (WGS) entry which is preliminary data.</text>
</comment>
<dbReference type="GO" id="GO:0016020">
    <property type="term" value="C:membrane"/>
    <property type="evidence" value="ECO:0007669"/>
    <property type="project" value="UniProtKB-SubCell"/>
</dbReference>
<protein>
    <recommendedName>
        <fullName evidence="6">Major facilitator superfamily (MFS) profile domain-containing protein</fullName>
    </recommendedName>
</protein>
<evidence type="ECO:0000256" key="5">
    <source>
        <dbReference type="SAM" id="Phobius"/>
    </source>
</evidence>
<dbReference type="InterPro" id="IPR050382">
    <property type="entry name" value="MFS_Na/Anion_cotransporter"/>
</dbReference>
<dbReference type="GO" id="GO:0022857">
    <property type="term" value="F:transmembrane transporter activity"/>
    <property type="evidence" value="ECO:0007669"/>
    <property type="project" value="InterPro"/>
</dbReference>
<evidence type="ECO:0000256" key="2">
    <source>
        <dbReference type="ARBA" id="ARBA00022692"/>
    </source>
</evidence>
<feature type="transmembrane region" description="Helical" evidence="5">
    <location>
        <begin position="298"/>
        <end position="318"/>
    </location>
</feature>
<dbReference type="EMBL" id="CAJOBZ010000043">
    <property type="protein sequence ID" value="CAF4907557.1"/>
    <property type="molecule type" value="Genomic_DNA"/>
</dbReference>
<dbReference type="GO" id="GO:0006820">
    <property type="term" value="P:monoatomic anion transport"/>
    <property type="evidence" value="ECO:0007669"/>
    <property type="project" value="TreeGrafter"/>
</dbReference>
<dbReference type="PANTHER" id="PTHR11662">
    <property type="entry name" value="SOLUTE CARRIER FAMILY 17"/>
    <property type="match status" value="1"/>
</dbReference>
<dbReference type="SUPFAM" id="SSF103473">
    <property type="entry name" value="MFS general substrate transporter"/>
    <property type="match status" value="1"/>
</dbReference>
<feature type="domain" description="Major facilitator superfamily (MFS) profile" evidence="6">
    <location>
        <begin position="1"/>
        <end position="456"/>
    </location>
</feature>
<evidence type="ECO:0000256" key="4">
    <source>
        <dbReference type="ARBA" id="ARBA00023136"/>
    </source>
</evidence>
<dbReference type="Proteomes" id="UP000663880">
    <property type="component" value="Unassembled WGS sequence"/>
</dbReference>
<evidence type="ECO:0000256" key="1">
    <source>
        <dbReference type="ARBA" id="ARBA00004141"/>
    </source>
</evidence>
<dbReference type="Gene3D" id="1.20.1250.20">
    <property type="entry name" value="MFS general substrate transporter like domains"/>
    <property type="match status" value="1"/>
</dbReference>
<dbReference type="PROSITE" id="PS50850">
    <property type="entry name" value="MFS"/>
    <property type="match status" value="1"/>
</dbReference>
<name>A0A821VIC3_9NEOP</name>
<accession>A0A821VIC3</accession>
<keyword evidence="4 5" id="KW-0472">Membrane</keyword>
<feature type="transmembrane region" description="Helical" evidence="5">
    <location>
        <begin position="261"/>
        <end position="286"/>
    </location>
</feature>
<dbReference type="PANTHER" id="PTHR11662:SF399">
    <property type="entry name" value="FI19708P1-RELATED"/>
    <property type="match status" value="1"/>
</dbReference>
<dbReference type="InterPro" id="IPR020846">
    <property type="entry name" value="MFS_dom"/>
</dbReference>
<feature type="transmembrane region" description="Helical" evidence="5">
    <location>
        <begin position="339"/>
        <end position="359"/>
    </location>
</feature>
<evidence type="ECO:0000313" key="8">
    <source>
        <dbReference type="Proteomes" id="UP000663880"/>
    </source>
</evidence>
<dbReference type="OrthoDB" id="2985014at2759"/>
<sequence length="485" mass="54521">MDTEFLRFKFEDSHDGVITKTKFKIGIRHIQIIYMFMCSVVMGAMRGSTGVGILAISDMDHNSSYIEMHNWSQRIQGIILSSYFFGYALFLIPAEVYLAQFGEKLVLTAVLLINGSMSAAMPTIVNKGGWIATCNAQFLLGMTQACITPVNQKLITNWLPPHERSTFNCIVQGGLILGIIIGLPISGLITEARLGWELVFYSQAMMTFSMAVIWGLLTASRPDKHKAVGDWESEFIKETSKFYRKKTLKNPWRRVLRTRQFWAIAGSHAVSNAIFIFFLVNIPAYLKGFQLPLYEVTFQVMLAFASLCLVYILTAPSLDWAYRIGIVDHFFDIRYLRKLVNGLGMIGLVTGLILIPNSIPGNQWTVFLMMITLSSLSLQYSGFLENHKDMSQNFSGTLLVMTSAVAGVVGALVPLMTGMIVVDVTDQTCWRIMYFILAALVMVSGIFYTAFGESDRQFWDDGPKIKYGYTNETTNLELDEFESNI</sequence>
<feature type="transmembrane region" description="Helical" evidence="5">
    <location>
        <begin position="32"/>
        <end position="57"/>
    </location>
</feature>
<organism evidence="7 8">
    <name type="scientific">Pieris macdunnoughi</name>
    <dbReference type="NCBI Taxonomy" id="345717"/>
    <lineage>
        <taxon>Eukaryota</taxon>
        <taxon>Metazoa</taxon>
        <taxon>Ecdysozoa</taxon>
        <taxon>Arthropoda</taxon>
        <taxon>Hexapoda</taxon>
        <taxon>Insecta</taxon>
        <taxon>Pterygota</taxon>
        <taxon>Neoptera</taxon>
        <taxon>Endopterygota</taxon>
        <taxon>Lepidoptera</taxon>
        <taxon>Glossata</taxon>
        <taxon>Ditrysia</taxon>
        <taxon>Papilionoidea</taxon>
        <taxon>Pieridae</taxon>
        <taxon>Pierinae</taxon>
        <taxon>Pieris</taxon>
    </lineage>
</organism>
<comment type="subcellular location">
    <subcellularLocation>
        <location evidence="1">Membrane</location>
        <topology evidence="1">Multi-pass membrane protein</topology>
    </subcellularLocation>
</comment>
<dbReference type="InterPro" id="IPR011701">
    <property type="entry name" value="MFS"/>
</dbReference>
<keyword evidence="2 5" id="KW-0812">Transmembrane</keyword>
<dbReference type="Pfam" id="PF07690">
    <property type="entry name" value="MFS_1"/>
    <property type="match status" value="1"/>
</dbReference>
<dbReference type="InterPro" id="IPR036259">
    <property type="entry name" value="MFS_trans_sf"/>
</dbReference>
<reference evidence="7" key="1">
    <citation type="submission" date="2021-02" db="EMBL/GenBank/DDBJ databases">
        <authorList>
            <person name="Steward A R."/>
        </authorList>
    </citation>
    <scope>NUCLEOTIDE SEQUENCE</scope>
</reference>
<keyword evidence="8" id="KW-1185">Reference proteome</keyword>
<feature type="transmembrane region" description="Helical" evidence="5">
    <location>
        <begin position="432"/>
        <end position="451"/>
    </location>
</feature>
<evidence type="ECO:0000259" key="6">
    <source>
        <dbReference type="PROSITE" id="PS50850"/>
    </source>
</evidence>
<evidence type="ECO:0000313" key="7">
    <source>
        <dbReference type="EMBL" id="CAF4907557.1"/>
    </source>
</evidence>
<gene>
    <name evidence="7" type="ORF">PMACD_LOCUS11835</name>
</gene>
<dbReference type="AlphaFoldDB" id="A0A821VIC3"/>
<proteinExistence type="predicted"/>
<feature type="transmembrane region" description="Helical" evidence="5">
    <location>
        <begin position="77"/>
        <end position="98"/>
    </location>
</feature>